<accession>A0A7C9GX72</accession>
<name>A0A7C9GX72_9SPHN</name>
<sequence length="411" mass="44159">MIQTAMTRTTPLQCLVILAFAGAVPAAAAPVALVPEQTESDAYTRYELLAPGSGRFRILYDVTATTPGARFYFNPIRKGSIATDEHVTDSATGKPLRFAVVGADIARAGGLPRAEAGSAYIRVALARPVPPDGEARIRIDKTYTDPKSYFVDGDTITFDRPLGIKRNAIVLPPGYEPVSVNYPSQVLQEADGRIKLSFWNIGPAAAPLVVKARRTPASGATPAALAGRLQERSSQSREIVYYLRDPETHSFDLTHDYTETRPGVGVYTNVVRAGSRVSNPSARDLDTGAALPTETLRGAAIAAAGGDAPGATADTEAVLFRFPAPAPGESRRLRIAETYTDPDRYKLVGDTLVWERAFGRPLNAIVLPAGWTLTNSSVPATISRSADGRVRLDFINPRTDELSVLVTARRR</sequence>
<evidence type="ECO:0000256" key="1">
    <source>
        <dbReference type="SAM" id="SignalP"/>
    </source>
</evidence>
<keyword evidence="1" id="KW-0732">Signal</keyword>
<feature type="signal peptide" evidence="1">
    <location>
        <begin position="1"/>
        <end position="28"/>
    </location>
</feature>
<gene>
    <name evidence="2" type="ORF">F3168_14540</name>
</gene>
<feature type="chain" id="PRO_5028952947" description="DUF3108 domain-containing protein" evidence="1">
    <location>
        <begin position="29"/>
        <end position="411"/>
    </location>
</feature>
<evidence type="ECO:0008006" key="4">
    <source>
        <dbReference type="Google" id="ProtNLM"/>
    </source>
</evidence>
<dbReference type="OrthoDB" id="7533449at2"/>
<dbReference type="Proteomes" id="UP000481327">
    <property type="component" value="Unassembled WGS sequence"/>
</dbReference>
<reference evidence="2 3" key="1">
    <citation type="submission" date="2019-09" db="EMBL/GenBank/DDBJ databases">
        <title>Polymorphobacter sp. isolated from a lake in China.</title>
        <authorList>
            <person name="Liu Z."/>
        </authorList>
    </citation>
    <scope>NUCLEOTIDE SEQUENCE [LARGE SCALE GENOMIC DNA]</scope>
    <source>
        <strain evidence="2 3">D40P</strain>
    </source>
</reference>
<proteinExistence type="predicted"/>
<dbReference type="AlphaFoldDB" id="A0A7C9GX72"/>
<organism evidence="2 3">
    <name type="scientific">Sandarakinorhabdus fusca</name>
    <dbReference type="NCBI Taxonomy" id="1439888"/>
    <lineage>
        <taxon>Bacteria</taxon>
        <taxon>Pseudomonadati</taxon>
        <taxon>Pseudomonadota</taxon>
        <taxon>Alphaproteobacteria</taxon>
        <taxon>Sphingomonadales</taxon>
        <taxon>Sphingosinicellaceae</taxon>
        <taxon>Sandarakinorhabdus</taxon>
    </lineage>
</organism>
<dbReference type="EMBL" id="WIOL01000007">
    <property type="protein sequence ID" value="MQT18469.1"/>
    <property type="molecule type" value="Genomic_DNA"/>
</dbReference>
<dbReference type="RefSeq" id="WP_152578941.1">
    <property type="nucleotide sequence ID" value="NZ_WIOL01000007.1"/>
</dbReference>
<evidence type="ECO:0000313" key="3">
    <source>
        <dbReference type="Proteomes" id="UP000481327"/>
    </source>
</evidence>
<comment type="caution">
    <text evidence="2">The sequence shown here is derived from an EMBL/GenBank/DDBJ whole genome shotgun (WGS) entry which is preliminary data.</text>
</comment>
<keyword evidence="3" id="KW-1185">Reference proteome</keyword>
<protein>
    <recommendedName>
        <fullName evidence="4">DUF3108 domain-containing protein</fullName>
    </recommendedName>
</protein>
<evidence type="ECO:0000313" key="2">
    <source>
        <dbReference type="EMBL" id="MQT18469.1"/>
    </source>
</evidence>